<organism evidence="3 4">
    <name type="scientific">Pelagomonas calceolata</name>
    <dbReference type="NCBI Taxonomy" id="35677"/>
    <lineage>
        <taxon>Eukaryota</taxon>
        <taxon>Sar</taxon>
        <taxon>Stramenopiles</taxon>
        <taxon>Ochrophyta</taxon>
        <taxon>Pelagophyceae</taxon>
        <taxon>Pelagomonadales</taxon>
        <taxon>Pelagomonadaceae</taxon>
        <taxon>Pelagomonas</taxon>
    </lineage>
</organism>
<evidence type="ECO:0000256" key="1">
    <source>
        <dbReference type="SAM" id="Coils"/>
    </source>
</evidence>
<keyword evidence="1" id="KW-0175">Coiled coil</keyword>
<feature type="compositionally biased region" description="Acidic residues" evidence="2">
    <location>
        <begin position="318"/>
        <end position="338"/>
    </location>
</feature>
<dbReference type="Proteomes" id="UP000789595">
    <property type="component" value="Unassembled WGS sequence"/>
</dbReference>
<keyword evidence="4" id="KW-1185">Reference proteome</keyword>
<feature type="region of interest" description="Disordered" evidence="2">
    <location>
        <begin position="314"/>
        <end position="350"/>
    </location>
</feature>
<protein>
    <recommendedName>
        <fullName evidence="5">RIIa domain-containing protein</fullName>
    </recommendedName>
</protein>
<evidence type="ECO:0000313" key="4">
    <source>
        <dbReference type="Proteomes" id="UP000789595"/>
    </source>
</evidence>
<reference evidence="3" key="1">
    <citation type="submission" date="2021-11" db="EMBL/GenBank/DDBJ databases">
        <authorList>
            <consortium name="Genoscope - CEA"/>
            <person name="William W."/>
        </authorList>
    </citation>
    <scope>NUCLEOTIDE SEQUENCE</scope>
</reference>
<dbReference type="Gene3D" id="1.20.890.10">
    <property type="entry name" value="cAMP-dependent protein kinase regulatory subunit, dimerization-anchoring domain"/>
    <property type="match status" value="1"/>
</dbReference>
<dbReference type="Pfam" id="PF05186">
    <property type="entry name" value="Dpy-30"/>
    <property type="match status" value="1"/>
</dbReference>
<gene>
    <name evidence="3" type="ORF">PECAL_2P18280</name>
</gene>
<name>A0A8J2SF79_9STRA</name>
<dbReference type="EMBL" id="CAKKNE010000002">
    <property type="protein sequence ID" value="CAH0368748.1"/>
    <property type="molecule type" value="Genomic_DNA"/>
</dbReference>
<dbReference type="InterPro" id="IPR049630">
    <property type="entry name" value="DYDC-like_DD"/>
</dbReference>
<dbReference type="OrthoDB" id="432281at2759"/>
<sequence>MAETAYLQENVGEALKMALAAMVVDQPDDAVEFIGTYLVNHATKHEREEARAKKYASLAESIAVSDAAAAEVAAAAEARRTASDPTEAEAELDKELEETDDVESLYPQLMDAVRRQTGCTAAYVGVKGEKEGVPLIGFCGASEGCDMAGNVLKGGIGEDEPAEGVTFDLFQQREEYEEELAAATAAVEEATGPATEAEAPVAEAQAAVDGAQAAVDEKKALEGDDADPEGLAEAEKALEGAQATLAEAQKTLDEAQKTLTEAEAAKDAVLQYPSRAFVANVVREDRIKFFGIPRCGSYCAAAVKYDSALHAEGIGEPVPEEPAEEAPEAPEEGAEPAEEPAPPARAPKNQPVIVPVERVLCVHAMGQAKDLAEDKQLLVEAWAKKLGEAHARADAKRWAASAMLREDAAEAAEARREAASTAEAEAATAAEAAAAERTEGYGEDGAPDGAEDRAAAEAAVASAEAVLATYADALSELARDKIPPSEAAVASLQASLLVCGVSSESCASFTGAPDWAKAAAALAEALPTLSGEGKKDFVSLIAADADGSAPLEGVDVEAAKAAAEAAPGDDGFYAADALAKLSAWAAALAALWDLVKAQKQAADEAEAAAEAEDD</sequence>
<dbReference type="InterPro" id="IPR007858">
    <property type="entry name" value="Dpy-30_motif"/>
</dbReference>
<evidence type="ECO:0000313" key="3">
    <source>
        <dbReference type="EMBL" id="CAH0368748.1"/>
    </source>
</evidence>
<accession>A0A8J2SF79</accession>
<dbReference type="CDD" id="cd22966">
    <property type="entry name" value="DD_DYDC-like"/>
    <property type="match status" value="1"/>
</dbReference>
<feature type="coiled-coil region" evidence="1">
    <location>
        <begin position="201"/>
        <end position="265"/>
    </location>
</feature>
<evidence type="ECO:0000256" key="2">
    <source>
        <dbReference type="SAM" id="MobiDB-lite"/>
    </source>
</evidence>
<proteinExistence type="predicted"/>
<feature type="region of interest" description="Disordered" evidence="2">
    <location>
        <begin position="412"/>
        <end position="455"/>
    </location>
</feature>
<evidence type="ECO:0008006" key="5">
    <source>
        <dbReference type="Google" id="ProtNLM"/>
    </source>
</evidence>
<dbReference type="AlphaFoldDB" id="A0A8J2SF79"/>
<comment type="caution">
    <text evidence="3">The sequence shown here is derived from an EMBL/GenBank/DDBJ whole genome shotgun (WGS) entry which is preliminary data.</text>
</comment>
<feature type="compositionally biased region" description="Low complexity" evidence="2">
    <location>
        <begin position="419"/>
        <end position="433"/>
    </location>
</feature>